<dbReference type="Pfam" id="PF13911">
    <property type="entry name" value="AhpC-TSA_2"/>
    <property type="match status" value="1"/>
</dbReference>
<evidence type="ECO:0000313" key="2">
    <source>
        <dbReference type="Proteomes" id="UP000217790"/>
    </source>
</evidence>
<dbReference type="PANTHER" id="PTHR28630">
    <property type="match status" value="1"/>
</dbReference>
<dbReference type="InParanoid" id="A0A2H3CZB0"/>
<dbReference type="InterPro" id="IPR032801">
    <property type="entry name" value="PXL2A/B/C"/>
</dbReference>
<dbReference type="AlphaFoldDB" id="A0A2H3CZB0"/>
<dbReference type="SUPFAM" id="SSF52833">
    <property type="entry name" value="Thioredoxin-like"/>
    <property type="match status" value="1"/>
</dbReference>
<accession>A0A2H3CZB0</accession>
<reference evidence="2" key="1">
    <citation type="journal article" date="2017" name="Nat. Ecol. Evol.">
        <title>Genome expansion and lineage-specific genetic innovations in the forest pathogenic fungi Armillaria.</title>
        <authorList>
            <person name="Sipos G."/>
            <person name="Prasanna A.N."/>
            <person name="Walter M.C."/>
            <person name="O'Connor E."/>
            <person name="Balint B."/>
            <person name="Krizsan K."/>
            <person name="Kiss B."/>
            <person name="Hess J."/>
            <person name="Varga T."/>
            <person name="Slot J."/>
            <person name="Riley R."/>
            <person name="Boka B."/>
            <person name="Rigling D."/>
            <person name="Barry K."/>
            <person name="Lee J."/>
            <person name="Mihaltcheva S."/>
            <person name="LaButti K."/>
            <person name="Lipzen A."/>
            <person name="Waldron R."/>
            <person name="Moloney N.M."/>
            <person name="Sperisen C."/>
            <person name="Kredics L."/>
            <person name="Vagvoelgyi C."/>
            <person name="Patrignani A."/>
            <person name="Fitzpatrick D."/>
            <person name="Nagy I."/>
            <person name="Doyle S."/>
            <person name="Anderson J.B."/>
            <person name="Grigoriev I.V."/>
            <person name="Gueldener U."/>
            <person name="Muensterkoetter M."/>
            <person name="Nagy L.G."/>
        </authorList>
    </citation>
    <scope>NUCLEOTIDE SEQUENCE [LARGE SCALE GENOMIC DNA]</scope>
    <source>
        <strain evidence="2">Ar21-2</strain>
    </source>
</reference>
<dbReference type="OMA" id="ENGECTW"/>
<dbReference type="PANTHER" id="PTHR28630:SF3">
    <property type="entry name" value="PEROXIREDOXIN-LIKE 2C"/>
    <property type="match status" value="1"/>
</dbReference>
<sequence>MNEIPQQSALAEASQLEVFDSTGSTVKFGTLLPSDPSEKVVVVFIRHFFCGVLSLHFVQQYVEQLASVPHDSLEKSKTRIIIIGCGHSDAISVYKESTKFPGHIYADPTRKLYHSLGMDIENLAVTPAGKERRSYLKLGIFSNAVSSIFKGPLKSPSLIGRQGNISQLGGDFVFGPGKECTFASRMQNTEDHVEVSELMKYAGVDL</sequence>
<dbReference type="OrthoDB" id="40334at2759"/>
<name>A0A2H3CZB0_ARMGA</name>
<dbReference type="Gene3D" id="3.40.30.10">
    <property type="entry name" value="Glutaredoxin"/>
    <property type="match status" value="1"/>
</dbReference>
<dbReference type="InterPro" id="IPR036249">
    <property type="entry name" value="Thioredoxin-like_sf"/>
</dbReference>
<dbReference type="STRING" id="47427.A0A2H3CZB0"/>
<keyword evidence="2" id="KW-1185">Reference proteome</keyword>
<protein>
    <submittedName>
        <fullName evidence="1">Uncharacterized protein</fullName>
    </submittedName>
</protein>
<dbReference type="Proteomes" id="UP000217790">
    <property type="component" value="Unassembled WGS sequence"/>
</dbReference>
<gene>
    <name evidence="1" type="ORF">ARMGADRAFT_939327</name>
</gene>
<organism evidence="1 2">
    <name type="scientific">Armillaria gallica</name>
    <name type="common">Bulbous honey fungus</name>
    <name type="synonym">Armillaria bulbosa</name>
    <dbReference type="NCBI Taxonomy" id="47427"/>
    <lineage>
        <taxon>Eukaryota</taxon>
        <taxon>Fungi</taxon>
        <taxon>Dikarya</taxon>
        <taxon>Basidiomycota</taxon>
        <taxon>Agaricomycotina</taxon>
        <taxon>Agaricomycetes</taxon>
        <taxon>Agaricomycetidae</taxon>
        <taxon>Agaricales</taxon>
        <taxon>Marasmiineae</taxon>
        <taxon>Physalacriaceae</taxon>
        <taxon>Armillaria</taxon>
    </lineage>
</organism>
<evidence type="ECO:0000313" key="1">
    <source>
        <dbReference type="EMBL" id="PBK87150.1"/>
    </source>
</evidence>
<dbReference type="EMBL" id="KZ293680">
    <property type="protein sequence ID" value="PBK87150.1"/>
    <property type="molecule type" value="Genomic_DNA"/>
</dbReference>
<proteinExistence type="predicted"/>